<proteinExistence type="predicted"/>
<keyword evidence="4" id="KW-1185">Reference proteome</keyword>
<feature type="chain" id="PRO_5012623265" evidence="1">
    <location>
        <begin position="20"/>
        <end position="196"/>
    </location>
</feature>
<evidence type="ECO:0000313" key="3">
    <source>
        <dbReference type="EMBL" id="SNC72092.1"/>
    </source>
</evidence>
<dbReference type="InterPro" id="IPR036873">
    <property type="entry name" value="Rhodanese-like_dom_sf"/>
</dbReference>
<keyword evidence="1" id="KW-0732">Signal</keyword>
<dbReference type="CDD" id="cd00158">
    <property type="entry name" value="RHOD"/>
    <property type="match status" value="1"/>
</dbReference>
<dbReference type="RefSeq" id="WP_088813417.1">
    <property type="nucleotide sequence ID" value="NZ_FYEX01000002.1"/>
</dbReference>
<name>A0A212U1H0_9BURK</name>
<evidence type="ECO:0000313" key="4">
    <source>
        <dbReference type="Proteomes" id="UP000197215"/>
    </source>
</evidence>
<dbReference type="GO" id="GO:0016740">
    <property type="term" value="F:transferase activity"/>
    <property type="evidence" value="ECO:0007669"/>
    <property type="project" value="UniProtKB-KW"/>
</dbReference>
<dbReference type="PROSITE" id="PS50206">
    <property type="entry name" value="RHODANESE_3"/>
    <property type="match status" value="1"/>
</dbReference>
<dbReference type="SMART" id="SM00450">
    <property type="entry name" value="RHOD"/>
    <property type="match status" value="1"/>
</dbReference>
<feature type="signal peptide" evidence="1">
    <location>
        <begin position="1"/>
        <end position="19"/>
    </location>
</feature>
<dbReference type="Pfam" id="PF00581">
    <property type="entry name" value="Rhodanese"/>
    <property type="match status" value="1"/>
</dbReference>
<dbReference type="SUPFAM" id="SSF52821">
    <property type="entry name" value="Rhodanese/Cell cycle control phosphatase"/>
    <property type="match status" value="1"/>
</dbReference>
<dbReference type="AlphaFoldDB" id="A0A212U1H0"/>
<keyword evidence="3" id="KW-0808">Transferase</keyword>
<dbReference type="InterPro" id="IPR001763">
    <property type="entry name" value="Rhodanese-like_dom"/>
</dbReference>
<gene>
    <name evidence="3" type="ORF">SAMN06295916_1482</name>
</gene>
<accession>A0A212U1H0</accession>
<organism evidence="3 4">
    <name type="scientific">Polynucleobacter victoriensis</name>
    <dbReference type="NCBI Taxonomy" id="2049319"/>
    <lineage>
        <taxon>Bacteria</taxon>
        <taxon>Pseudomonadati</taxon>
        <taxon>Pseudomonadota</taxon>
        <taxon>Betaproteobacteria</taxon>
        <taxon>Burkholderiales</taxon>
        <taxon>Burkholderiaceae</taxon>
        <taxon>Polynucleobacter</taxon>
    </lineage>
</organism>
<dbReference type="OrthoDB" id="9784513at2"/>
<evidence type="ECO:0000259" key="2">
    <source>
        <dbReference type="PROSITE" id="PS50206"/>
    </source>
</evidence>
<sequence length="196" mass="21167">MKKLLIAAITTLASQLAWSQAATIAPGTPLNIFEGKKEVVIQTSKGPITITRVMTPCAKNGGTLQPLIPVPGIVPVTETEIIEALGDQNVLVVDMRDSNDRVKGTIPGSIGIPYTEIAMRMDELGCKKLPDGSKQKWDCSQAKKVYGFCNGPVCPQSPSAYRAMVREGFPATKIHYYRGGMLDWEALGLTTVKGEF</sequence>
<dbReference type="Proteomes" id="UP000197215">
    <property type="component" value="Unassembled WGS sequence"/>
</dbReference>
<feature type="domain" description="Rhodanese" evidence="2">
    <location>
        <begin position="86"/>
        <end position="193"/>
    </location>
</feature>
<protein>
    <submittedName>
        <fullName evidence="3">Rhodanese-related sulfurtransferase</fullName>
    </submittedName>
</protein>
<evidence type="ECO:0000256" key="1">
    <source>
        <dbReference type="SAM" id="SignalP"/>
    </source>
</evidence>
<reference evidence="3 4" key="1">
    <citation type="submission" date="2017-06" db="EMBL/GenBank/DDBJ databases">
        <authorList>
            <person name="Kim H.J."/>
            <person name="Triplett B.A."/>
        </authorList>
    </citation>
    <scope>NUCLEOTIDE SEQUENCE [LARGE SCALE GENOMIC DNA]</scope>
    <source>
        <strain evidence="3 4">MWH-VicM1</strain>
    </source>
</reference>
<dbReference type="Gene3D" id="3.40.250.10">
    <property type="entry name" value="Rhodanese-like domain"/>
    <property type="match status" value="1"/>
</dbReference>
<dbReference type="EMBL" id="FYEX01000002">
    <property type="protein sequence ID" value="SNC72092.1"/>
    <property type="molecule type" value="Genomic_DNA"/>
</dbReference>